<name>A0A0N5BV55_STREA</name>
<evidence type="ECO:0000313" key="2">
    <source>
        <dbReference type="WBParaSite" id="SPAL_0000972050.1"/>
    </source>
</evidence>
<reference evidence="2" key="1">
    <citation type="submission" date="2017-02" db="UniProtKB">
        <authorList>
            <consortium name="WormBaseParasite"/>
        </authorList>
    </citation>
    <scope>IDENTIFICATION</scope>
</reference>
<proteinExistence type="predicted"/>
<dbReference type="Proteomes" id="UP000046392">
    <property type="component" value="Unplaced"/>
</dbReference>
<sequence length="93" mass="10565">MSAPTLAEAFRRRRRHRKIFRQDCKKYLKNLENKDLPRPLIFTNSPAGPPTLSPATYVPGTYMGGYLILTLRKKASPQGDDFVDFCAYTNSSP</sequence>
<accession>A0A0N5BV55</accession>
<dbReference type="AlphaFoldDB" id="A0A0N5BV55"/>
<keyword evidence="1" id="KW-1185">Reference proteome</keyword>
<organism evidence="1 2">
    <name type="scientific">Strongyloides papillosus</name>
    <name type="common">Intestinal threadworm</name>
    <dbReference type="NCBI Taxonomy" id="174720"/>
    <lineage>
        <taxon>Eukaryota</taxon>
        <taxon>Metazoa</taxon>
        <taxon>Ecdysozoa</taxon>
        <taxon>Nematoda</taxon>
        <taxon>Chromadorea</taxon>
        <taxon>Rhabditida</taxon>
        <taxon>Tylenchina</taxon>
        <taxon>Panagrolaimomorpha</taxon>
        <taxon>Strongyloidoidea</taxon>
        <taxon>Strongyloididae</taxon>
        <taxon>Strongyloides</taxon>
    </lineage>
</organism>
<evidence type="ECO:0000313" key="1">
    <source>
        <dbReference type="Proteomes" id="UP000046392"/>
    </source>
</evidence>
<dbReference type="WBParaSite" id="SPAL_0000972050.1">
    <property type="protein sequence ID" value="SPAL_0000972050.1"/>
    <property type="gene ID" value="SPAL_0000972050"/>
</dbReference>
<protein>
    <submittedName>
        <fullName evidence="2">E3 SUMO-protein ligase EGR2</fullName>
    </submittedName>
</protein>